<protein>
    <recommendedName>
        <fullName evidence="2">NAD(+)--protein-arginine ADP-ribosyltransferase</fullName>
        <ecNumber evidence="2">2.4.2.31</ecNumber>
    </recommendedName>
</protein>
<evidence type="ECO:0000256" key="2">
    <source>
        <dbReference type="ARBA" id="ARBA00012031"/>
    </source>
</evidence>
<evidence type="ECO:0000256" key="6">
    <source>
        <dbReference type="ARBA" id="ARBA00047597"/>
    </source>
</evidence>
<dbReference type="Pfam" id="PF01129">
    <property type="entry name" value="ART"/>
    <property type="match status" value="1"/>
</dbReference>
<sequence length="723" mass="76787">MNPMNPWGGMPGLGAPLAGSLRQFELGETRDVRELVPGDPGRVWTQTGELSQLTDHMERTAQALSRISSDGWQGEAADAFREYFRDRPRQWDVLAGAFRHVADALGEYKWALEAAQRRATDAVALYETGQRESEAARTEYNQKAERYSAAVASLNAGLPTELPPQPGEFIDGGAAKMEEARQLLADARARKREAAETAAAAIRAATDRLPEKPGWLSRTVAEIDDLQQRQVVQVTDFLGGAAEGIGGIIKLSRTLNPLDVYNLAHPQDYLTNLGTLGSGLAAAVTHPVATLKHIVDVDTLLDSPGRWLGRLAPDVALGAVTGGVGAAAGAGVDAATLGVASVARSAAGKLARSTGREAVEEAGQAASKAGRAGEHAPGGPHPPTTPHVAGDHTAESGNWFEPDDSFVREHGPFGPGGTPDSATPAGGQPTTSPDPGPGAGMAGADQRAADGIGQAGGGLADVERQLDTLGPADTSVPQSSPTATAAPGPVHAVSTPPGHPSTTPPGTGEVPPPPVSGTPEPPHLRERPDYANPDFEARGQDQHDYWDQHPGDRDTIRSLRQLHTEEMPWLRGVRDAELDAMLLYQRDLHRPLNDALRSADPEALAAWDTEIRVLTSGLNHVPDYQGTVFRGLHFDDTQSLIRFVEHYQPGTIVHDPGFASADKLRAMPDTNVELVITSQHGKDISFLSNQQDEVVFPPGSRFQVLARTDAGDKIRIHLLDLGR</sequence>
<proteinExistence type="inferred from homology"/>
<evidence type="ECO:0000259" key="8">
    <source>
        <dbReference type="Pfam" id="PF21725"/>
    </source>
</evidence>
<evidence type="ECO:0000256" key="1">
    <source>
        <dbReference type="ARBA" id="ARBA00009558"/>
    </source>
</evidence>
<dbReference type="PROSITE" id="PS51996">
    <property type="entry name" value="TR_MART"/>
    <property type="match status" value="1"/>
</dbReference>
<keyword evidence="4" id="KW-0808">Transferase</keyword>
<dbReference type="GO" id="GO:0016779">
    <property type="term" value="F:nucleotidyltransferase activity"/>
    <property type="evidence" value="ECO:0007669"/>
    <property type="project" value="UniProtKB-KW"/>
</dbReference>
<reference evidence="9" key="2">
    <citation type="submission" date="2020-09" db="EMBL/GenBank/DDBJ databases">
        <authorList>
            <person name="Sun Q."/>
            <person name="Zhou Y."/>
        </authorList>
    </citation>
    <scope>NUCLEOTIDE SEQUENCE</scope>
    <source>
        <strain evidence="9">CGMCC 4.5737</strain>
    </source>
</reference>
<dbReference type="EC" id="2.4.2.31" evidence="2"/>
<feature type="region of interest" description="Disordered" evidence="7">
    <location>
        <begin position="354"/>
        <end position="457"/>
    </location>
</feature>
<reference evidence="9" key="1">
    <citation type="journal article" date="2014" name="Int. J. Syst. Evol. Microbiol.">
        <title>Complete genome sequence of Corynebacterium casei LMG S-19264T (=DSM 44701T), isolated from a smear-ripened cheese.</title>
        <authorList>
            <consortium name="US DOE Joint Genome Institute (JGI-PGF)"/>
            <person name="Walter F."/>
            <person name="Albersmeier A."/>
            <person name="Kalinowski J."/>
            <person name="Ruckert C."/>
        </authorList>
    </citation>
    <scope>NUCLEOTIDE SEQUENCE</scope>
    <source>
        <strain evidence="9">CGMCC 4.5737</strain>
    </source>
</reference>
<dbReference type="InterPro" id="IPR049082">
    <property type="entry name" value="T7SS_signal"/>
</dbReference>
<dbReference type="SUPFAM" id="SSF56399">
    <property type="entry name" value="ADP-ribosylation"/>
    <property type="match status" value="1"/>
</dbReference>
<gene>
    <name evidence="9" type="ORF">GCM10012275_43180</name>
</gene>
<dbReference type="Pfam" id="PF21725">
    <property type="entry name" value="T7SS_signal"/>
    <property type="match status" value="1"/>
</dbReference>
<keyword evidence="10" id="KW-1185">Reference proteome</keyword>
<dbReference type="GO" id="GO:0106274">
    <property type="term" value="F:NAD+-protein-arginine ADP-ribosyltransferase activity"/>
    <property type="evidence" value="ECO:0007669"/>
    <property type="project" value="UniProtKB-EC"/>
</dbReference>
<name>A0A8J3FY22_9PSEU</name>
<accession>A0A8J3FY22</accession>
<evidence type="ECO:0000256" key="4">
    <source>
        <dbReference type="ARBA" id="ARBA00022679"/>
    </source>
</evidence>
<dbReference type="InterPro" id="IPR000768">
    <property type="entry name" value="ART"/>
</dbReference>
<keyword evidence="3" id="KW-0328">Glycosyltransferase</keyword>
<evidence type="ECO:0000256" key="7">
    <source>
        <dbReference type="SAM" id="MobiDB-lite"/>
    </source>
</evidence>
<comment type="similarity">
    <text evidence="1">Belongs to the Arg-specific ADP-ribosyltransferase family.</text>
</comment>
<comment type="catalytic activity">
    <reaction evidence="6">
        <text>L-arginyl-[protein] + NAD(+) = N(omega)-(ADP-D-ribosyl)-L-arginyl-[protein] + nicotinamide + H(+)</text>
        <dbReference type="Rhea" id="RHEA:19149"/>
        <dbReference type="Rhea" id="RHEA-COMP:10532"/>
        <dbReference type="Rhea" id="RHEA-COMP:15087"/>
        <dbReference type="ChEBI" id="CHEBI:15378"/>
        <dbReference type="ChEBI" id="CHEBI:17154"/>
        <dbReference type="ChEBI" id="CHEBI:29965"/>
        <dbReference type="ChEBI" id="CHEBI:57540"/>
        <dbReference type="ChEBI" id="CHEBI:142554"/>
        <dbReference type="EC" id="2.4.2.31"/>
    </reaction>
</comment>
<feature type="compositionally biased region" description="Pro residues" evidence="7">
    <location>
        <begin position="510"/>
        <end position="521"/>
    </location>
</feature>
<evidence type="ECO:0000256" key="3">
    <source>
        <dbReference type="ARBA" id="ARBA00022676"/>
    </source>
</evidence>
<dbReference type="EMBL" id="BMMK01000022">
    <property type="protein sequence ID" value="GGM67977.1"/>
    <property type="molecule type" value="Genomic_DNA"/>
</dbReference>
<organism evidence="9 10">
    <name type="scientific">Longimycelium tulufanense</name>
    <dbReference type="NCBI Taxonomy" id="907463"/>
    <lineage>
        <taxon>Bacteria</taxon>
        <taxon>Bacillati</taxon>
        <taxon>Actinomycetota</taxon>
        <taxon>Actinomycetes</taxon>
        <taxon>Pseudonocardiales</taxon>
        <taxon>Pseudonocardiaceae</taxon>
        <taxon>Longimycelium</taxon>
    </lineage>
</organism>
<dbReference type="AlphaFoldDB" id="A0A8J3FY22"/>
<comment type="caution">
    <text evidence="9">The sequence shown here is derived from an EMBL/GenBank/DDBJ whole genome shotgun (WGS) entry which is preliminary data.</text>
</comment>
<feature type="domain" description="Putative T7SS secretion signal" evidence="8">
    <location>
        <begin position="22"/>
        <end position="213"/>
    </location>
</feature>
<evidence type="ECO:0000313" key="9">
    <source>
        <dbReference type="EMBL" id="GGM67977.1"/>
    </source>
</evidence>
<dbReference type="Gene3D" id="3.90.176.10">
    <property type="entry name" value="Toxin ADP-ribosyltransferase, Chain A, domain 1"/>
    <property type="match status" value="1"/>
</dbReference>
<feature type="region of interest" description="Disordered" evidence="7">
    <location>
        <begin position="469"/>
        <end position="552"/>
    </location>
</feature>
<evidence type="ECO:0000313" key="10">
    <source>
        <dbReference type="Proteomes" id="UP000637578"/>
    </source>
</evidence>
<evidence type="ECO:0000256" key="5">
    <source>
        <dbReference type="ARBA" id="ARBA00022695"/>
    </source>
</evidence>
<feature type="compositionally biased region" description="Basic and acidic residues" evidence="7">
    <location>
        <begin position="522"/>
        <end position="552"/>
    </location>
</feature>
<dbReference type="Proteomes" id="UP000637578">
    <property type="component" value="Unassembled WGS sequence"/>
</dbReference>
<keyword evidence="5" id="KW-0548">Nucleotidyltransferase</keyword>